<dbReference type="Gene3D" id="3.60.21.10">
    <property type="match status" value="1"/>
</dbReference>
<evidence type="ECO:0000256" key="1">
    <source>
        <dbReference type="ARBA" id="ARBA00008950"/>
    </source>
</evidence>
<evidence type="ECO:0000313" key="4">
    <source>
        <dbReference type="Proteomes" id="UP000199101"/>
    </source>
</evidence>
<feature type="domain" description="Calcineurin-like phosphoesterase" evidence="2">
    <location>
        <begin position="1"/>
        <end position="181"/>
    </location>
</feature>
<dbReference type="InterPro" id="IPR029052">
    <property type="entry name" value="Metallo-depent_PP-like"/>
</dbReference>
<keyword evidence="4" id="KW-1185">Reference proteome</keyword>
<gene>
    <name evidence="3" type="ORF">GA0061103_0595</name>
</gene>
<sequence length="246" mass="26256">MRIAAISDVHGNRIALEAVAKSIRELDPDIVISLGDLVSGPFDPAGSADLHISLGYETIAGNHERQIIEGGTGLSDSYARQCLSQSHKAWIEGLPKTATFDDGLVFACHGSPTGGDNDYLLEDVSSGRPVLNSKQVILDKLNGIGNAEVVLCGHSHIPRIVYVGGVLVVNPGSIGMPGYRSEKPISHVVEVGAPHARFAFLEKTRSGWSAELRSIPYDFELAALQAEAVDRPAVAHLIRNGWFASD</sequence>
<dbReference type="STRING" id="410764.GA0061103_0595"/>
<reference evidence="4" key="1">
    <citation type="submission" date="2016-08" db="EMBL/GenBank/DDBJ databases">
        <authorList>
            <person name="Varghese N."/>
            <person name="Submissions Spin"/>
        </authorList>
    </citation>
    <scope>NUCLEOTIDE SEQUENCE [LARGE SCALE GENOMIC DNA]</scope>
    <source>
        <strain evidence="4">HAMBI 2975</strain>
    </source>
</reference>
<dbReference type="PIRSF" id="PIRSF000883">
    <property type="entry name" value="Pesterase_MJ0912"/>
    <property type="match status" value="1"/>
</dbReference>
<dbReference type="RefSeq" id="WP_092719709.1">
    <property type="nucleotide sequence ID" value="NZ_FMAG01000014.1"/>
</dbReference>
<dbReference type="OrthoDB" id="9813918at2"/>
<evidence type="ECO:0000259" key="2">
    <source>
        <dbReference type="Pfam" id="PF12850"/>
    </source>
</evidence>
<evidence type="ECO:0000313" key="3">
    <source>
        <dbReference type="EMBL" id="SCB49464.1"/>
    </source>
</evidence>
<dbReference type="EMBL" id="FMAG01000014">
    <property type="protein sequence ID" value="SCB49464.1"/>
    <property type="molecule type" value="Genomic_DNA"/>
</dbReference>
<dbReference type="InterPro" id="IPR024654">
    <property type="entry name" value="Calcineurin-like_PHP_lpxH"/>
</dbReference>
<accession>A0A1C3XBW6</accession>
<dbReference type="Proteomes" id="UP000199101">
    <property type="component" value="Unassembled WGS sequence"/>
</dbReference>
<dbReference type="InterPro" id="IPR050126">
    <property type="entry name" value="Ap4A_hydrolase"/>
</dbReference>
<dbReference type="GO" id="GO:0016791">
    <property type="term" value="F:phosphatase activity"/>
    <property type="evidence" value="ECO:0007669"/>
    <property type="project" value="TreeGrafter"/>
</dbReference>
<comment type="similarity">
    <text evidence="1">Belongs to the metallophosphoesterase superfamily. YfcE family.</text>
</comment>
<protein>
    <submittedName>
        <fullName evidence="3">Predicted phosphodiesterase</fullName>
    </submittedName>
</protein>
<name>A0A1C3XBW6_9HYPH</name>
<dbReference type="GO" id="GO:0005737">
    <property type="term" value="C:cytoplasm"/>
    <property type="evidence" value="ECO:0007669"/>
    <property type="project" value="TreeGrafter"/>
</dbReference>
<dbReference type="AlphaFoldDB" id="A0A1C3XBW6"/>
<dbReference type="PANTHER" id="PTHR42850">
    <property type="entry name" value="METALLOPHOSPHOESTERASE"/>
    <property type="match status" value="1"/>
</dbReference>
<dbReference type="Pfam" id="PF12850">
    <property type="entry name" value="Metallophos_2"/>
    <property type="match status" value="1"/>
</dbReference>
<proteinExistence type="inferred from homology"/>
<organism evidence="3 4">
    <name type="scientific">Rhizobium multihospitium</name>
    <dbReference type="NCBI Taxonomy" id="410764"/>
    <lineage>
        <taxon>Bacteria</taxon>
        <taxon>Pseudomonadati</taxon>
        <taxon>Pseudomonadota</taxon>
        <taxon>Alphaproteobacteria</taxon>
        <taxon>Hyphomicrobiales</taxon>
        <taxon>Rhizobiaceae</taxon>
        <taxon>Rhizobium/Agrobacterium group</taxon>
        <taxon>Rhizobium</taxon>
    </lineage>
</organism>
<dbReference type="InterPro" id="IPR011152">
    <property type="entry name" value="Pesterase_MJ0912"/>
</dbReference>
<dbReference type="SUPFAM" id="SSF56300">
    <property type="entry name" value="Metallo-dependent phosphatases"/>
    <property type="match status" value="1"/>
</dbReference>
<dbReference type="PANTHER" id="PTHR42850:SF2">
    <property type="entry name" value="BLL5683 PROTEIN"/>
    <property type="match status" value="1"/>
</dbReference>